<keyword evidence="5" id="KW-0539">Nucleus</keyword>
<dbReference type="GO" id="GO:0003677">
    <property type="term" value="F:DNA binding"/>
    <property type="evidence" value="ECO:0007669"/>
    <property type="project" value="UniProtKB-KW"/>
</dbReference>
<evidence type="ECO:0000256" key="3">
    <source>
        <dbReference type="ARBA" id="ARBA00023125"/>
    </source>
</evidence>
<dbReference type="PANTHER" id="PTHR11945:SF387">
    <property type="entry name" value="AGAMOUS-LIKE MADS-BOX PROTEIN AGL80"/>
    <property type="match status" value="1"/>
</dbReference>
<organism evidence="7 8">
    <name type="scientific">Abeliophyllum distichum</name>
    <dbReference type="NCBI Taxonomy" id="126358"/>
    <lineage>
        <taxon>Eukaryota</taxon>
        <taxon>Viridiplantae</taxon>
        <taxon>Streptophyta</taxon>
        <taxon>Embryophyta</taxon>
        <taxon>Tracheophyta</taxon>
        <taxon>Spermatophyta</taxon>
        <taxon>Magnoliopsida</taxon>
        <taxon>eudicotyledons</taxon>
        <taxon>Gunneridae</taxon>
        <taxon>Pentapetalae</taxon>
        <taxon>asterids</taxon>
        <taxon>lamiids</taxon>
        <taxon>Lamiales</taxon>
        <taxon>Oleaceae</taxon>
        <taxon>Forsythieae</taxon>
        <taxon>Abeliophyllum</taxon>
    </lineage>
</organism>
<evidence type="ECO:0000313" key="7">
    <source>
        <dbReference type="EMBL" id="KAL2497912.1"/>
    </source>
</evidence>
<keyword evidence="2" id="KW-0805">Transcription regulation</keyword>
<dbReference type="FunFam" id="3.40.1810.10:FF:000018">
    <property type="entry name" value="agamous-like MADS-box protein AGL80"/>
    <property type="match status" value="1"/>
</dbReference>
<dbReference type="CDD" id="cd00266">
    <property type="entry name" value="MADS_SRF_like"/>
    <property type="match status" value="1"/>
</dbReference>
<dbReference type="PRINTS" id="PR00404">
    <property type="entry name" value="MADSDOMAIN"/>
</dbReference>
<dbReference type="InterPro" id="IPR002100">
    <property type="entry name" value="TF_MADSbox"/>
</dbReference>
<keyword evidence="8" id="KW-1185">Reference proteome</keyword>
<evidence type="ECO:0000256" key="4">
    <source>
        <dbReference type="ARBA" id="ARBA00023163"/>
    </source>
</evidence>
<evidence type="ECO:0000256" key="1">
    <source>
        <dbReference type="ARBA" id="ARBA00004123"/>
    </source>
</evidence>
<dbReference type="PANTHER" id="PTHR11945">
    <property type="entry name" value="MADS BOX PROTEIN"/>
    <property type="match status" value="1"/>
</dbReference>
<evidence type="ECO:0000256" key="2">
    <source>
        <dbReference type="ARBA" id="ARBA00023015"/>
    </source>
</evidence>
<dbReference type="GO" id="GO:0005634">
    <property type="term" value="C:nucleus"/>
    <property type="evidence" value="ECO:0007669"/>
    <property type="project" value="UniProtKB-SubCell"/>
</dbReference>
<protein>
    <submittedName>
        <fullName evidence="7">Agamous-like MADS-box protein AGL80</fullName>
    </submittedName>
</protein>
<evidence type="ECO:0000256" key="5">
    <source>
        <dbReference type="ARBA" id="ARBA00023242"/>
    </source>
</evidence>
<comment type="caution">
    <text evidence="7">The sequence shown here is derived from an EMBL/GenBank/DDBJ whole genome shotgun (WGS) entry which is preliminary data.</text>
</comment>
<dbReference type="SMART" id="SM00432">
    <property type="entry name" value="MADS"/>
    <property type="match status" value="1"/>
</dbReference>
<dbReference type="SUPFAM" id="SSF55455">
    <property type="entry name" value="SRF-like"/>
    <property type="match status" value="1"/>
</dbReference>
<accession>A0ABD1SAY1</accession>
<feature type="domain" description="MADS-box" evidence="6">
    <location>
        <begin position="1"/>
        <end position="49"/>
    </location>
</feature>
<dbReference type="PROSITE" id="PS50066">
    <property type="entry name" value="MADS_BOX_2"/>
    <property type="match status" value="1"/>
</dbReference>
<dbReference type="Gene3D" id="3.40.1810.10">
    <property type="entry name" value="Transcription factor, MADS-box"/>
    <property type="match status" value="1"/>
</dbReference>
<evidence type="ECO:0000259" key="6">
    <source>
        <dbReference type="PROSITE" id="PS50066"/>
    </source>
</evidence>
<evidence type="ECO:0000313" key="8">
    <source>
        <dbReference type="Proteomes" id="UP001604336"/>
    </source>
</evidence>
<name>A0ABD1SAY1_9LAMI</name>
<dbReference type="Pfam" id="PF00319">
    <property type="entry name" value="SRF-TF"/>
    <property type="match status" value="1"/>
</dbReference>
<gene>
    <name evidence="7" type="ORF">Adt_23462</name>
</gene>
<dbReference type="Proteomes" id="UP001604336">
    <property type="component" value="Unassembled WGS sequence"/>
</dbReference>
<comment type="subcellular location">
    <subcellularLocation>
        <location evidence="1">Nucleus</location>
    </subcellularLocation>
</comment>
<reference evidence="8" key="1">
    <citation type="submission" date="2024-07" db="EMBL/GenBank/DDBJ databases">
        <title>Two chromosome-level genome assemblies of Korean endemic species Abeliophyllum distichum and Forsythia ovata (Oleaceae).</title>
        <authorList>
            <person name="Jang H."/>
        </authorList>
    </citation>
    <scope>NUCLEOTIDE SEQUENCE [LARGE SCALE GENOMIC DNA]</scope>
</reference>
<dbReference type="InterPro" id="IPR036879">
    <property type="entry name" value="TF_MADSbox_sf"/>
</dbReference>
<keyword evidence="4" id="KW-0804">Transcription</keyword>
<sequence length="141" mass="16370">MTKKKVKLAFITNDSTRKTTFNKKKKGLMKNVSELNTLCGIDTCAIIYSPYESQPEVWPDTQGVHCVLVQFKWMPVMEQSKKNQESLIRQRIAKASEQWEFAIMIRFNQRFEILGVWCQIKIIIWEIGVLEPNKGRGFGGK</sequence>
<dbReference type="InterPro" id="IPR033897">
    <property type="entry name" value="SRF-like_MADS-box"/>
</dbReference>
<dbReference type="AlphaFoldDB" id="A0ABD1SAY1"/>
<dbReference type="EMBL" id="JBFOLK010000007">
    <property type="protein sequence ID" value="KAL2497912.1"/>
    <property type="molecule type" value="Genomic_DNA"/>
</dbReference>
<proteinExistence type="predicted"/>
<keyword evidence="3" id="KW-0238">DNA-binding</keyword>